<dbReference type="AlphaFoldDB" id="A0ABD2PNZ0"/>
<comment type="caution">
    <text evidence="1">The sequence shown here is derived from an EMBL/GenBank/DDBJ whole genome shotgun (WGS) entry which is preliminary data.</text>
</comment>
<keyword evidence="2" id="KW-1185">Reference proteome</keyword>
<evidence type="ECO:0000313" key="2">
    <source>
        <dbReference type="Proteomes" id="UP001626550"/>
    </source>
</evidence>
<dbReference type="SUPFAM" id="SSF50729">
    <property type="entry name" value="PH domain-like"/>
    <property type="match status" value="1"/>
</dbReference>
<dbReference type="Proteomes" id="UP001626550">
    <property type="component" value="Unassembled WGS sequence"/>
</dbReference>
<dbReference type="InterPro" id="IPR011993">
    <property type="entry name" value="PH-like_dom_sf"/>
</dbReference>
<accession>A0ABD2PNZ0</accession>
<dbReference type="Gene3D" id="2.30.29.30">
    <property type="entry name" value="Pleckstrin-homology domain (PH domain)/Phosphotyrosine-binding domain (PTB)"/>
    <property type="match status" value="1"/>
</dbReference>
<gene>
    <name evidence="1" type="ORF">Ciccas_012239</name>
</gene>
<dbReference type="EMBL" id="JBJKFK010004170">
    <property type="protein sequence ID" value="KAL3309215.1"/>
    <property type="molecule type" value="Genomic_DNA"/>
</dbReference>
<organism evidence="1 2">
    <name type="scientific">Cichlidogyrus casuarinus</name>
    <dbReference type="NCBI Taxonomy" id="1844966"/>
    <lineage>
        <taxon>Eukaryota</taxon>
        <taxon>Metazoa</taxon>
        <taxon>Spiralia</taxon>
        <taxon>Lophotrochozoa</taxon>
        <taxon>Platyhelminthes</taxon>
        <taxon>Monogenea</taxon>
        <taxon>Monopisthocotylea</taxon>
        <taxon>Dactylogyridea</taxon>
        <taxon>Ancyrocephalidae</taxon>
        <taxon>Cichlidogyrus</taxon>
    </lineage>
</organism>
<name>A0ABD2PNZ0_9PLAT</name>
<reference evidence="1 2" key="1">
    <citation type="submission" date="2024-11" db="EMBL/GenBank/DDBJ databases">
        <title>Adaptive evolution of stress response genes in parasites aligns with host niche diversity.</title>
        <authorList>
            <person name="Hahn C."/>
            <person name="Resl P."/>
        </authorList>
    </citation>
    <scope>NUCLEOTIDE SEQUENCE [LARGE SCALE GENOMIC DNA]</scope>
    <source>
        <strain evidence="1">EGGRZ-B1_66</strain>
        <tissue evidence="1">Body</tissue>
    </source>
</reference>
<evidence type="ECO:0000313" key="1">
    <source>
        <dbReference type="EMBL" id="KAL3309215.1"/>
    </source>
</evidence>
<evidence type="ECO:0008006" key="3">
    <source>
        <dbReference type="Google" id="ProtNLM"/>
    </source>
</evidence>
<proteinExistence type="predicted"/>
<protein>
    <recommendedName>
        <fullName evidence="3">IRS-type PTB domain-containing protein</fullName>
    </recommendedName>
</protein>
<sequence length="417" mass="44978">MSHHGEILLTSVLVEIARYCCSNGKLRIEAGRRCTTREGIFIFDCADQGGQPINSLNQQIRQLALESKQRKKRCSNGQPAVPPHSSIAKNEAPLLTSTAGLKLGQKVKISELNKLNDVKNVTVAQLEGSPKSHYIQNARSSLPGEKIPSTLEDLMNESKPRATEELGSAGDIYTAKKCCLSNENLSANHGLYDNVNGSAATPVNGLEKMHVTDSESHAPAAMTGRMRNTSLDHHSTIFSPSIRVRNASASRTYLSSTGRNSVGPSYGSTLGSRPIDQYSYNEPLPPAPNPPCLANINNNNNNEFDCKLDQQLALRNARVSLSEGWNGHSSSQKPVINNGHEFGRMHSPAANGKTHKSDMAPSIKSKVTYFQVTAENETKAAAASRMNQQKLATSLGADFLPAPTAFNKPAVSPPPSQ</sequence>